<keyword evidence="2 14" id="KW-0723">Serine/threonine-protein kinase</keyword>
<feature type="transmembrane region" description="Helical" evidence="11">
    <location>
        <begin position="328"/>
        <end position="351"/>
    </location>
</feature>
<dbReference type="AlphaFoldDB" id="A8MH91"/>
<dbReference type="SMART" id="SM00220">
    <property type="entry name" value="S_TKc"/>
    <property type="match status" value="1"/>
</dbReference>
<dbReference type="eggNOG" id="COG2815">
    <property type="taxonomic scope" value="Bacteria"/>
</dbReference>
<comment type="catalytic activity">
    <reaction evidence="7">
        <text>L-threonyl-[protein] + ATP = O-phospho-L-threonyl-[protein] + ADP + H(+)</text>
        <dbReference type="Rhea" id="RHEA:46608"/>
        <dbReference type="Rhea" id="RHEA-COMP:11060"/>
        <dbReference type="Rhea" id="RHEA-COMP:11605"/>
        <dbReference type="ChEBI" id="CHEBI:15378"/>
        <dbReference type="ChEBI" id="CHEBI:30013"/>
        <dbReference type="ChEBI" id="CHEBI:30616"/>
        <dbReference type="ChEBI" id="CHEBI:61977"/>
        <dbReference type="ChEBI" id="CHEBI:456216"/>
        <dbReference type="EC" id="2.7.11.1"/>
    </reaction>
</comment>
<gene>
    <name evidence="14" type="ordered locus">Clos_1434</name>
</gene>
<evidence type="ECO:0000259" key="13">
    <source>
        <dbReference type="PROSITE" id="PS51178"/>
    </source>
</evidence>
<dbReference type="PROSITE" id="PS00107">
    <property type="entry name" value="PROTEIN_KINASE_ATP"/>
    <property type="match status" value="1"/>
</dbReference>
<dbReference type="Gene3D" id="3.30.200.20">
    <property type="entry name" value="Phosphorylase Kinase, domain 1"/>
    <property type="match status" value="1"/>
</dbReference>
<feature type="compositionally biased region" description="Low complexity" evidence="10">
    <location>
        <begin position="559"/>
        <end position="579"/>
    </location>
</feature>
<dbReference type="CDD" id="cd14014">
    <property type="entry name" value="STKc_PknB_like"/>
    <property type="match status" value="1"/>
</dbReference>
<dbReference type="OrthoDB" id="9788659at2"/>
<dbReference type="GO" id="GO:0005524">
    <property type="term" value="F:ATP binding"/>
    <property type="evidence" value="ECO:0007669"/>
    <property type="project" value="UniProtKB-UniRule"/>
</dbReference>
<keyword evidence="15" id="KW-1185">Reference proteome</keyword>
<dbReference type="eggNOG" id="COG0515">
    <property type="taxonomic scope" value="Bacteria"/>
</dbReference>
<evidence type="ECO:0000256" key="3">
    <source>
        <dbReference type="ARBA" id="ARBA00022679"/>
    </source>
</evidence>
<evidence type="ECO:0000256" key="6">
    <source>
        <dbReference type="ARBA" id="ARBA00022840"/>
    </source>
</evidence>
<evidence type="ECO:0000256" key="7">
    <source>
        <dbReference type="ARBA" id="ARBA00047899"/>
    </source>
</evidence>
<dbReference type="InterPro" id="IPR005543">
    <property type="entry name" value="PASTA_dom"/>
</dbReference>
<comment type="catalytic activity">
    <reaction evidence="8">
        <text>L-seryl-[protein] + ATP = O-phospho-L-seryl-[protein] + ADP + H(+)</text>
        <dbReference type="Rhea" id="RHEA:17989"/>
        <dbReference type="Rhea" id="RHEA-COMP:9863"/>
        <dbReference type="Rhea" id="RHEA-COMP:11604"/>
        <dbReference type="ChEBI" id="CHEBI:15378"/>
        <dbReference type="ChEBI" id="CHEBI:29999"/>
        <dbReference type="ChEBI" id="CHEBI:30616"/>
        <dbReference type="ChEBI" id="CHEBI:83421"/>
        <dbReference type="ChEBI" id="CHEBI:456216"/>
        <dbReference type="EC" id="2.7.11.1"/>
    </reaction>
</comment>
<feature type="domain" description="PASTA" evidence="13">
    <location>
        <begin position="422"/>
        <end position="488"/>
    </location>
</feature>
<evidence type="ECO:0000256" key="10">
    <source>
        <dbReference type="SAM" id="MobiDB-lite"/>
    </source>
</evidence>
<evidence type="ECO:0000256" key="2">
    <source>
        <dbReference type="ARBA" id="ARBA00022527"/>
    </source>
</evidence>
<dbReference type="SUPFAM" id="SSF56112">
    <property type="entry name" value="Protein kinase-like (PK-like)"/>
    <property type="match status" value="1"/>
</dbReference>
<dbReference type="PROSITE" id="PS50011">
    <property type="entry name" value="PROTEIN_KINASE_DOM"/>
    <property type="match status" value="1"/>
</dbReference>
<dbReference type="Proteomes" id="UP000000269">
    <property type="component" value="Chromosome"/>
</dbReference>
<evidence type="ECO:0000256" key="8">
    <source>
        <dbReference type="ARBA" id="ARBA00048679"/>
    </source>
</evidence>
<keyword evidence="11" id="KW-0472">Membrane</keyword>
<evidence type="ECO:0000313" key="15">
    <source>
        <dbReference type="Proteomes" id="UP000000269"/>
    </source>
</evidence>
<dbReference type="SMART" id="SM00740">
    <property type="entry name" value="PASTA"/>
    <property type="match status" value="3"/>
</dbReference>
<dbReference type="EC" id="2.7.11.1" evidence="1"/>
<dbReference type="Pfam" id="PF00069">
    <property type="entry name" value="Pkinase"/>
    <property type="match status" value="1"/>
</dbReference>
<dbReference type="Gene3D" id="3.30.10.20">
    <property type="match status" value="3"/>
</dbReference>
<evidence type="ECO:0000256" key="1">
    <source>
        <dbReference type="ARBA" id="ARBA00012513"/>
    </source>
</evidence>
<dbReference type="InterPro" id="IPR000719">
    <property type="entry name" value="Prot_kinase_dom"/>
</dbReference>
<organism evidence="14 15">
    <name type="scientific">Alkaliphilus oremlandii (strain OhILAs)</name>
    <name type="common">Clostridium oremlandii (strain OhILAs)</name>
    <dbReference type="NCBI Taxonomy" id="350688"/>
    <lineage>
        <taxon>Bacteria</taxon>
        <taxon>Bacillati</taxon>
        <taxon>Bacillota</taxon>
        <taxon>Clostridia</taxon>
        <taxon>Peptostreptococcales</taxon>
        <taxon>Natronincolaceae</taxon>
        <taxon>Alkaliphilus</taxon>
    </lineage>
</organism>
<keyword evidence="5 14" id="KW-0418">Kinase</keyword>
<keyword evidence="4 9" id="KW-0547">Nucleotide-binding</keyword>
<dbReference type="InterPro" id="IPR008271">
    <property type="entry name" value="Ser/Thr_kinase_AS"/>
</dbReference>
<dbReference type="InterPro" id="IPR011009">
    <property type="entry name" value="Kinase-like_dom_sf"/>
</dbReference>
<dbReference type="FunFam" id="1.10.510.10:FF:000021">
    <property type="entry name" value="Serine/threonine protein kinase"/>
    <property type="match status" value="1"/>
</dbReference>
<proteinExistence type="predicted"/>
<feature type="binding site" evidence="9">
    <location>
        <position position="39"/>
    </location>
    <ligand>
        <name>ATP</name>
        <dbReference type="ChEBI" id="CHEBI:30616"/>
    </ligand>
</feature>
<protein>
    <recommendedName>
        <fullName evidence="1">non-specific serine/threonine protein kinase</fullName>
        <ecNumber evidence="1">2.7.11.1</ecNumber>
    </recommendedName>
</protein>
<evidence type="ECO:0000256" key="9">
    <source>
        <dbReference type="PROSITE-ProRule" id="PRU10141"/>
    </source>
</evidence>
<dbReference type="PANTHER" id="PTHR43289:SF34">
    <property type="entry name" value="SERINE_THREONINE-PROTEIN KINASE YBDM-RELATED"/>
    <property type="match status" value="1"/>
</dbReference>
<dbReference type="Pfam" id="PF03793">
    <property type="entry name" value="PASTA"/>
    <property type="match status" value="3"/>
</dbReference>
<feature type="domain" description="PASTA" evidence="13">
    <location>
        <begin position="489"/>
        <end position="558"/>
    </location>
</feature>
<dbReference type="PROSITE" id="PS00108">
    <property type="entry name" value="PROTEIN_KINASE_ST"/>
    <property type="match status" value="1"/>
</dbReference>
<evidence type="ECO:0000259" key="12">
    <source>
        <dbReference type="PROSITE" id="PS50011"/>
    </source>
</evidence>
<evidence type="ECO:0000256" key="4">
    <source>
        <dbReference type="ARBA" id="ARBA00022741"/>
    </source>
</evidence>
<keyword evidence="3" id="KW-0808">Transferase</keyword>
<keyword evidence="11" id="KW-1133">Transmembrane helix</keyword>
<dbReference type="CDD" id="cd06577">
    <property type="entry name" value="PASTA_pknB"/>
    <property type="match status" value="3"/>
</dbReference>
<reference evidence="15" key="1">
    <citation type="submission" date="2007-10" db="EMBL/GenBank/DDBJ databases">
        <title>Complete genome of Alkaliphilus oremlandii OhILAs.</title>
        <authorList>
            <person name="Copeland A."/>
            <person name="Lucas S."/>
            <person name="Lapidus A."/>
            <person name="Barry K."/>
            <person name="Detter J.C."/>
            <person name="Glavina del Rio T."/>
            <person name="Hammon N."/>
            <person name="Israni S."/>
            <person name="Dalin E."/>
            <person name="Tice H."/>
            <person name="Pitluck S."/>
            <person name="Chain P."/>
            <person name="Malfatti S."/>
            <person name="Shin M."/>
            <person name="Vergez L."/>
            <person name="Schmutz J."/>
            <person name="Larimer F."/>
            <person name="Land M."/>
            <person name="Hauser L."/>
            <person name="Kyrpides N."/>
            <person name="Mikhailova N."/>
            <person name="Stolz J.F."/>
            <person name="Dawson A."/>
            <person name="Fisher E."/>
            <person name="Crable B."/>
            <person name="Perera E."/>
            <person name="Lisak J."/>
            <person name="Ranganathan M."/>
            <person name="Basu P."/>
            <person name="Richardson P."/>
        </authorList>
    </citation>
    <scope>NUCLEOTIDE SEQUENCE [LARGE SCALE GENOMIC DNA]</scope>
    <source>
        <strain evidence="15">OhILAs</strain>
    </source>
</reference>
<feature type="region of interest" description="Disordered" evidence="10">
    <location>
        <begin position="555"/>
        <end position="580"/>
    </location>
</feature>
<feature type="domain" description="Protein kinase" evidence="12">
    <location>
        <begin position="10"/>
        <end position="267"/>
    </location>
</feature>
<dbReference type="KEGG" id="aoe:Clos_1434"/>
<dbReference type="EMBL" id="CP000853">
    <property type="protein sequence ID" value="ABW18978.1"/>
    <property type="molecule type" value="Genomic_DNA"/>
</dbReference>
<dbReference type="PROSITE" id="PS51178">
    <property type="entry name" value="PASTA"/>
    <property type="match status" value="3"/>
</dbReference>
<feature type="domain" description="PASTA" evidence="13">
    <location>
        <begin position="356"/>
        <end position="421"/>
    </location>
</feature>
<sequence length="651" mass="71781">MIGKVLGKRYEIIEKIGGGGMAIVYKAKCALLNRFVAIKVLRPEFINDKDLLDKFRKESQAAASLSHPNIVNVYDVGEEDDIYYIVMEYVNGKTLKEVIKEKGKLNKDEILDFTRQIALALKHAHANHVVHRDIKPHNILITEDHRAKVTDFGIALAATSSTITNTGSIIGSVHYFSPEQARGGYTDEKSDLYSLGIVMYEMATGRLPFEGDAPITIALKHIQENPELPSQYNPSISKDLEIIIMKLLQKEQINRYANAAALIEDLYKVKNNFELGDMDNTLRMEDSPTQIIPMVTANEIKELTENRRKDSNSPTNKNNREDGKKRKILIGSAIGAALLAALVFTFAFFYISDFLKTEDVVVPNFVGMTMDEATKEAATIGLKLNVTRKPDDAPKDEVIKQTTSPNMKVRKGFEVKIVVSEGSELAVVPDLEYKDEADVPSILKKNGLVAGDVKREPSDLPIGTVINQNPRAGFKAERGSTVNYVVSEGPATAMVVMPDLRGKTLEEAKAEITKNKLQVGTTDPKYSDVYAAGLVISQNIDPNVETPEGSVVNLVVSQGPENPGSNEGETEENNNGNTPVTKQITINLSTYSGIVNVEVYEVTALSNVKIYGKEYNLDNLRPEEKIIKVPVTGLGSEQYTVYINGENKGNL</sequence>
<dbReference type="STRING" id="350688.Clos_1434"/>
<dbReference type="InterPro" id="IPR017441">
    <property type="entry name" value="Protein_kinase_ATP_BS"/>
</dbReference>
<dbReference type="GO" id="GO:0004674">
    <property type="term" value="F:protein serine/threonine kinase activity"/>
    <property type="evidence" value="ECO:0007669"/>
    <property type="project" value="UniProtKB-KW"/>
</dbReference>
<evidence type="ECO:0000256" key="11">
    <source>
        <dbReference type="SAM" id="Phobius"/>
    </source>
</evidence>
<dbReference type="FunFam" id="3.30.200.20:FF:000035">
    <property type="entry name" value="Serine/threonine protein kinase Stk1"/>
    <property type="match status" value="1"/>
</dbReference>
<dbReference type="PANTHER" id="PTHR43289">
    <property type="entry name" value="MITOGEN-ACTIVATED PROTEIN KINASE KINASE KINASE 20-RELATED"/>
    <property type="match status" value="1"/>
</dbReference>
<evidence type="ECO:0000256" key="5">
    <source>
        <dbReference type="ARBA" id="ARBA00022777"/>
    </source>
</evidence>
<evidence type="ECO:0000313" key="14">
    <source>
        <dbReference type="EMBL" id="ABW18978.1"/>
    </source>
</evidence>
<dbReference type="HOGENOM" id="CLU_000288_135_2_9"/>
<dbReference type="NCBIfam" id="NF033483">
    <property type="entry name" value="PknB_PASTA_kin"/>
    <property type="match status" value="1"/>
</dbReference>
<keyword evidence="6 9" id="KW-0067">ATP-binding</keyword>
<dbReference type="Gene3D" id="1.10.510.10">
    <property type="entry name" value="Transferase(Phosphotransferase) domain 1"/>
    <property type="match status" value="1"/>
</dbReference>
<keyword evidence="11" id="KW-0812">Transmembrane</keyword>
<name>A8MH91_ALKOO</name>
<accession>A8MH91</accession>